<comment type="catalytic activity">
    <reaction evidence="1 10">
        <text>Cleaves type-1 transmembrane domains using a catalytic dyad composed of serine and histidine that are contributed by different transmembrane domains.</text>
        <dbReference type="EC" id="3.4.21.105"/>
    </reaction>
</comment>
<evidence type="ECO:0000256" key="3">
    <source>
        <dbReference type="ARBA" id="ARBA00009045"/>
    </source>
</evidence>
<dbReference type="SUPFAM" id="SSF144091">
    <property type="entry name" value="Rhomboid-like"/>
    <property type="match status" value="1"/>
</dbReference>
<dbReference type="InterPro" id="IPR022764">
    <property type="entry name" value="Peptidase_S54_rhomboid_dom"/>
</dbReference>
<dbReference type="Gene3D" id="1.20.1540.10">
    <property type="entry name" value="Rhomboid-like"/>
    <property type="match status" value="1"/>
</dbReference>
<reference evidence="12 13" key="1">
    <citation type="submission" date="2008-07" db="EMBL/GenBank/DDBJ databases">
        <authorList>
            <person name="El-Sayed N."/>
            <person name="Caler E."/>
            <person name="Inman J."/>
            <person name="Amedeo P."/>
            <person name="Hass B."/>
            <person name="Wortman J."/>
        </authorList>
    </citation>
    <scope>NUCLEOTIDE SEQUENCE [LARGE SCALE GENOMIC DNA]</scope>
    <source>
        <strain evidence="13">ATCC 50983 / TXsc</strain>
    </source>
</reference>
<dbReference type="GO" id="GO:0006508">
    <property type="term" value="P:proteolysis"/>
    <property type="evidence" value="ECO:0007669"/>
    <property type="project" value="UniProtKB-KW"/>
</dbReference>
<keyword evidence="7 10" id="KW-0720">Serine protease</keyword>
<keyword evidence="4 10" id="KW-0645">Protease</keyword>
<proteinExistence type="inferred from homology"/>
<dbReference type="EMBL" id="GG671101">
    <property type="protein sequence ID" value="EER19266.1"/>
    <property type="molecule type" value="Genomic_DNA"/>
</dbReference>
<gene>
    <name evidence="12" type="ORF">Pmar_PMAR015826</name>
</gene>
<evidence type="ECO:0000259" key="11">
    <source>
        <dbReference type="Pfam" id="PF01694"/>
    </source>
</evidence>
<evidence type="ECO:0000256" key="6">
    <source>
        <dbReference type="ARBA" id="ARBA00022801"/>
    </source>
</evidence>
<dbReference type="EC" id="3.4.21.105" evidence="10"/>
<dbReference type="Proteomes" id="UP000007800">
    <property type="component" value="Unassembled WGS sequence"/>
</dbReference>
<evidence type="ECO:0000256" key="9">
    <source>
        <dbReference type="ARBA" id="ARBA00023136"/>
    </source>
</evidence>
<evidence type="ECO:0000256" key="1">
    <source>
        <dbReference type="ARBA" id="ARBA00000156"/>
    </source>
</evidence>
<accession>C5K878</accession>
<keyword evidence="13" id="KW-1185">Reference proteome</keyword>
<keyword evidence="8 10" id="KW-1133">Transmembrane helix</keyword>
<evidence type="ECO:0000256" key="8">
    <source>
        <dbReference type="ARBA" id="ARBA00022989"/>
    </source>
</evidence>
<dbReference type="InterPro" id="IPR002610">
    <property type="entry name" value="Peptidase_S54_rhomboid-like"/>
</dbReference>
<protein>
    <recommendedName>
        <fullName evidence="10">Rhomboid-like protease</fullName>
        <ecNumber evidence="10">3.4.21.105</ecNumber>
    </recommendedName>
</protein>
<dbReference type="Pfam" id="PF01694">
    <property type="entry name" value="Rhomboid"/>
    <property type="match status" value="1"/>
</dbReference>
<feature type="transmembrane region" description="Helical" evidence="10">
    <location>
        <begin position="101"/>
        <end position="119"/>
    </location>
</feature>
<evidence type="ECO:0000313" key="13">
    <source>
        <dbReference type="Proteomes" id="UP000007800"/>
    </source>
</evidence>
<dbReference type="AlphaFoldDB" id="C5K878"/>
<sequence length="170" mass="18217">MAYPTYGRLEAQLGTLRFSVLFLGSGICGNLLSSAGRVSGVGASTACYGLIGADLAVSWIMWPHFDEELKVRAMQQLKAMAIGLMMWEMLLHGAVDHLGHLGGLIGGLSIMPLIVLRSNTVDDHRLRITRFVGGFALTAVIIICLAAIILAGRAAHGSAEDDYCAKLYNR</sequence>
<dbReference type="PANTHER" id="PTHR22936">
    <property type="entry name" value="RHOMBOID-RELATED"/>
    <property type="match status" value="1"/>
</dbReference>
<evidence type="ECO:0000256" key="5">
    <source>
        <dbReference type="ARBA" id="ARBA00022692"/>
    </source>
</evidence>
<dbReference type="OrthoDB" id="2146116at2759"/>
<evidence type="ECO:0000256" key="7">
    <source>
        <dbReference type="ARBA" id="ARBA00022825"/>
    </source>
</evidence>
<dbReference type="GO" id="GO:0004252">
    <property type="term" value="F:serine-type endopeptidase activity"/>
    <property type="evidence" value="ECO:0007669"/>
    <property type="project" value="InterPro"/>
</dbReference>
<keyword evidence="6 10" id="KW-0378">Hydrolase</keyword>
<keyword evidence="5 10" id="KW-0812">Transmembrane</keyword>
<dbReference type="GO" id="GO:0016020">
    <property type="term" value="C:membrane"/>
    <property type="evidence" value="ECO:0007669"/>
    <property type="project" value="UniProtKB-SubCell"/>
</dbReference>
<dbReference type="InterPro" id="IPR035952">
    <property type="entry name" value="Rhomboid-like_sf"/>
</dbReference>
<evidence type="ECO:0000313" key="12">
    <source>
        <dbReference type="EMBL" id="EER19266.1"/>
    </source>
</evidence>
<comment type="caution">
    <text evidence="10">Lacks conserved residue(s) required for the propagation of feature annotation.</text>
</comment>
<keyword evidence="9 10" id="KW-0472">Membrane</keyword>
<evidence type="ECO:0000256" key="10">
    <source>
        <dbReference type="RuleBase" id="RU362115"/>
    </source>
</evidence>
<feature type="transmembrane region" description="Helical" evidence="10">
    <location>
        <begin position="16"/>
        <end position="35"/>
    </location>
</feature>
<dbReference type="PANTHER" id="PTHR22936:SF69">
    <property type="entry name" value="RHOMBOID-LIKE PROTEIN"/>
    <property type="match status" value="1"/>
</dbReference>
<organism evidence="13">
    <name type="scientific">Perkinsus marinus (strain ATCC 50983 / TXsc)</name>
    <dbReference type="NCBI Taxonomy" id="423536"/>
    <lineage>
        <taxon>Eukaryota</taxon>
        <taxon>Sar</taxon>
        <taxon>Alveolata</taxon>
        <taxon>Perkinsozoa</taxon>
        <taxon>Perkinsea</taxon>
        <taxon>Perkinsida</taxon>
        <taxon>Perkinsidae</taxon>
        <taxon>Perkinsus</taxon>
    </lineage>
</organism>
<dbReference type="GeneID" id="9039520"/>
<evidence type="ECO:0000256" key="2">
    <source>
        <dbReference type="ARBA" id="ARBA00004141"/>
    </source>
</evidence>
<dbReference type="RefSeq" id="XP_002787470.1">
    <property type="nucleotide sequence ID" value="XM_002787424.1"/>
</dbReference>
<comment type="function">
    <text evidence="10">Serine protease involved in intramembrane proteolysis.</text>
</comment>
<feature type="transmembrane region" description="Helical" evidence="10">
    <location>
        <begin position="131"/>
        <end position="151"/>
    </location>
</feature>
<comment type="subcellular location">
    <subcellularLocation>
        <location evidence="2 10">Membrane</location>
        <topology evidence="2 10">Multi-pass membrane protein</topology>
    </subcellularLocation>
</comment>
<evidence type="ECO:0000256" key="4">
    <source>
        <dbReference type="ARBA" id="ARBA00022670"/>
    </source>
</evidence>
<feature type="transmembrane region" description="Helical" evidence="10">
    <location>
        <begin position="41"/>
        <end position="65"/>
    </location>
</feature>
<feature type="domain" description="Peptidase S54 rhomboid" evidence="11">
    <location>
        <begin position="7"/>
        <end position="114"/>
    </location>
</feature>
<dbReference type="InParanoid" id="C5K878"/>
<comment type="similarity">
    <text evidence="3 10">Belongs to the peptidase S54 family.</text>
</comment>
<name>C5K878_PERM5</name>